<name>A0A221J7C0_9CAUD</name>
<organism evidence="1 2">
    <name type="scientific">Mycobacterium phage AlleyCat</name>
    <dbReference type="NCBI Taxonomy" id="2015840"/>
    <lineage>
        <taxon>Viruses</taxon>
        <taxon>Duplodnaviria</taxon>
        <taxon>Heunggongvirae</taxon>
        <taxon>Uroviricota</taxon>
        <taxon>Caudoviricetes</taxon>
        <taxon>Weiservirinae</taxon>
        <taxon>Kratiovirus</taxon>
        <taxon>Kratiovirus larva</taxon>
    </lineage>
</organism>
<evidence type="ECO:0000313" key="1">
    <source>
        <dbReference type="EMBL" id="ASM62600.1"/>
    </source>
</evidence>
<gene>
    <name evidence="1" type="primary">94</name>
    <name evidence="1" type="ORF">SEA_ALLEYCAT_94</name>
</gene>
<proteinExistence type="predicted"/>
<protein>
    <submittedName>
        <fullName evidence="1">Uncharacterized protein</fullName>
    </submittedName>
</protein>
<evidence type="ECO:0000313" key="2">
    <source>
        <dbReference type="Proteomes" id="UP000222954"/>
    </source>
</evidence>
<dbReference type="Proteomes" id="UP000222954">
    <property type="component" value="Genome"/>
</dbReference>
<dbReference type="EMBL" id="MF185717">
    <property type="protein sequence ID" value="ASM62600.1"/>
    <property type="molecule type" value="Genomic_DNA"/>
</dbReference>
<accession>A0A221J7C0</accession>
<reference evidence="1 2" key="1">
    <citation type="submission" date="2017-06" db="EMBL/GenBank/DDBJ databases">
        <authorList>
            <person name="Thomas J.E."/>
            <person name="Ahmed T."/>
            <person name="Alexander K.L."/>
            <person name="Biddle J.M."/>
            <person name="Daniels M.K."/>
            <person name="Rowlett J.R."/>
            <person name="Senay T.E."/>
            <person name="Rinehart C.A."/>
            <person name="King R.A."/>
            <person name="Staples A.K."/>
            <person name="Rowland N.S."/>
            <person name="Gaffney B.L."/>
            <person name="Stoner T.H."/>
            <person name="Garlena R.A."/>
            <person name="Russell D.A."/>
            <person name="Pope W.H."/>
            <person name="Jacobs-Sera D."/>
            <person name="Hatfull G.F."/>
        </authorList>
    </citation>
    <scope>NUCLEOTIDE SEQUENCE [LARGE SCALE GENOMIC DNA]</scope>
</reference>
<sequence>MATAFLAPARKLERHFGKCPVRGCQTRRVVDGRPYIGEGANAVVIFYNGHNGSQLAAAGLYCEEHRKHLQWNQLKGRVNPDKVCNGVCMGAVGSSCDCACGGENHGRSHI</sequence>